<organism evidence="1 2">
    <name type="scientific">Cupriavidus necator (strain ATCC 43291 / DSM 13513 / CCUG 52238 / LMG 8453 / N-1)</name>
    <name type="common">Ralstonia eutropha</name>
    <dbReference type="NCBI Taxonomy" id="1042878"/>
    <lineage>
        <taxon>Bacteria</taxon>
        <taxon>Pseudomonadati</taxon>
        <taxon>Pseudomonadota</taxon>
        <taxon>Betaproteobacteria</taxon>
        <taxon>Burkholderiales</taxon>
        <taxon>Burkholderiaceae</taxon>
        <taxon>Cupriavidus</taxon>
    </lineage>
</organism>
<dbReference type="Proteomes" id="UP000006798">
    <property type="component" value="Chromosome 1"/>
</dbReference>
<proteinExistence type="predicted"/>
<dbReference type="EMBL" id="CP002877">
    <property type="protein sequence ID" value="AEI78621.1"/>
    <property type="molecule type" value="Genomic_DNA"/>
</dbReference>
<evidence type="ECO:0000313" key="2">
    <source>
        <dbReference type="Proteomes" id="UP000006798"/>
    </source>
</evidence>
<gene>
    <name evidence="1" type="ordered locus">CNE_1c33160</name>
</gene>
<protein>
    <submittedName>
        <fullName evidence="1">Uncharacterized protein</fullName>
    </submittedName>
</protein>
<dbReference type="KEGG" id="cnc:CNE_1c33160"/>
<name>G0EY08_CUPNN</name>
<reference evidence="1 2" key="1">
    <citation type="journal article" date="2011" name="J. Bacteriol.">
        <title>Complete genome sequence of the type strain Cupriavidus necator N-1.</title>
        <authorList>
            <person name="Poehlein A."/>
            <person name="Kusian B."/>
            <person name="Friedrich B."/>
            <person name="Daniel R."/>
            <person name="Bowien B."/>
        </authorList>
    </citation>
    <scope>NUCLEOTIDE SEQUENCE [LARGE SCALE GENOMIC DNA]</scope>
    <source>
        <strain evidence="2">ATCC 43291 / DSM 13513 / CCUG 52238 / LMG 8453 / N-1</strain>
    </source>
</reference>
<evidence type="ECO:0000313" key="1">
    <source>
        <dbReference type="EMBL" id="AEI78621.1"/>
    </source>
</evidence>
<dbReference type="AlphaFoldDB" id="G0EY08"/>
<accession>G0EY08</accession>
<dbReference type="HOGENOM" id="CLU_2478105_0_0_4"/>
<sequence length="87" mass="9465">MLYIVARVAPGTGLYAVGRAIIDAGFGGVRDVSTSGVTQFWKFRRDTPEGEFLERLCCLARQGLPLPPPNEAVALLRAFSWAGEVRV</sequence>